<proteinExistence type="predicted"/>
<protein>
    <submittedName>
        <fullName evidence="1">Activating enzyme</fullName>
    </submittedName>
</protein>
<dbReference type="InterPro" id="IPR036010">
    <property type="entry name" value="2Fe-2S_ferredoxin-like_sf"/>
</dbReference>
<sequence length="593" mass="64376">MRVLFPLLEEEIDVSQESLVSDVCASIGLPLNLVCGGKGRCKKCLVNVKENGEMKEVLACQYSVSDGMEIYASREQAASQILETSSNSDLPFDPIVKCYSLNYTDLVTPMCTYDLDVLRKLIPQTIDTPDYSVLKHFSEVYFLEGYERLHVIVSGNRIIDFIPSNEKEKPIYGIAFDIGTTSVVGYLYDITSGCLLNQHSMLNKQIAFGGDVISRIDYAGEGPESLHKIYEAIMETLAEIITQVCKKASIDTKDIYQTVYCGNSTMAHLFLELNPKHLGLAPFLGFCKDAISLKGMDTPLPINPKGTVTFMPLLGGFVGADTTAVLLGLPRDKKMRLMIDLGTNGEIAVGNCDKYYVASTACGPALEGAGLTMGMRGTTGAIEKVGCENGKITYSVIGKTAPQGFCGSGIVDAIAMLFREGLIAKRGNFIKGDALDAHPMKNRFGVDENNQRYFKIVTAGENPEGKDIIITQKDVRAVQLAKAAIYTGCCLLSENYGIKGSDLEEIVIAGAFGNYIDVHNAQFIGLLPKIEGVPVRSIGNGAGTGAQLYLLSKEEAGICNAIPRITTHIELATDPKFVETYMMNTMFGDNVMI</sequence>
<dbReference type="SUPFAM" id="SSF54292">
    <property type="entry name" value="2Fe-2S ferredoxin-like"/>
    <property type="match status" value="1"/>
</dbReference>
<dbReference type="EMBL" id="KU870915">
    <property type="protein sequence ID" value="ANI69959.1"/>
    <property type="molecule type" value="Genomic_DNA"/>
</dbReference>
<dbReference type="Pfam" id="PF14574">
    <property type="entry name" value="RACo_C_ter"/>
    <property type="match status" value="1"/>
</dbReference>
<dbReference type="InterPro" id="IPR027980">
    <property type="entry name" value="RACo_C"/>
</dbReference>
<dbReference type="OrthoDB" id="9810588at2"/>
<dbReference type="SMR" id="A0A191T861"/>
<dbReference type="PANTHER" id="PTHR42895:SF2">
    <property type="entry name" value="IRON-SULFUR CLUSTER PROTEIN"/>
    <property type="match status" value="1"/>
</dbReference>
<dbReference type="STRING" id="1736.ACH52_0289"/>
<accession>A0A191T861</accession>
<dbReference type="RefSeq" id="WP_038351871.1">
    <property type="nucleotide sequence ID" value="NZ_CP019962.1"/>
</dbReference>
<dbReference type="Gene3D" id="3.30.420.480">
    <property type="entry name" value="Domain of unknown function (DUF4445)"/>
    <property type="match status" value="1"/>
</dbReference>
<organism evidence="1">
    <name type="scientific">Eubacterium limosum</name>
    <dbReference type="NCBI Taxonomy" id="1736"/>
    <lineage>
        <taxon>Bacteria</taxon>
        <taxon>Bacillati</taxon>
        <taxon>Bacillota</taxon>
        <taxon>Clostridia</taxon>
        <taxon>Eubacteriales</taxon>
        <taxon>Eubacteriaceae</taxon>
        <taxon>Eubacterium</taxon>
    </lineage>
</organism>
<dbReference type="InterPro" id="IPR041414">
    <property type="entry name" value="Raco-like_middle"/>
</dbReference>
<dbReference type="AlphaFoldDB" id="A0A191T861"/>
<reference evidence="1" key="1">
    <citation type="journal article" date="2016" name="Appl. Microbiol. Biotechnol.">
        <title>Cloning, expression, and characterization of a four-component O-demethylase from human intestinal bacterium Eubacterium limosum ZL-II.</title>
        <authorList>
            <person name="Chen J.X."/>
            <person name="Deng C.Y."/>
            <person name="Zhang Y.T."/>
            <person name="Liu Z.M."/>
            <person name="Wang P.Z."/>
            <person name="Liu S.L."/>
            <person name="Qian W."/>
            <person name="Yang D.H."/>
        </authorList>
    </citation>
    <scope>NUCLEOTIDE SEQUENCE</scope>
    <source>
        <strain evidence="1">ZL-II</strain>
    </source>
</reference>
<dbReference type="PROSITE" id="PS51085">
    <property type="entry name" value="2FE2S_FER_2"/>
    <property type="match status" value="1"/>
</dbReference>
<dbReference type="Gene3D" id="3.10.20.740">
    <property type="match status" value="1"/>
</dbReference>
<dbReference type="InterPro" id="IPR001041">
    <property type="entry name" value="2Fe-2S_ferredoxin-type"/>
</dbReference>
<dbReference type="Pfam" id="PF17651">
    <property type="entry name" value="Raco_middle"/>
    <property type="match status" value="1"/>
</dbReference>
<dbReference type="PANTHER" id="PTHR42895">
    <property type="entry name" value="IRON-SULFUR CLUSTER-BINDING PROTEIN-RELATED"/>
    <property type="match status" value="1"/>
</dbReference>
<dbReference type="KEGG" id="elim:B2M23_04835"/>
<dbReference type="GO" id="GO:0051536">
    <property type="term" value="F:iron-sulfur cluster binding"/>
    <property type="evidence" value="ECO:0007669"/>
    <property type="project" value="InterPro"/>
</dbReference>
<dbReference type="InterPro" id="IPR042259">
    <property type="entry name" value="Raco-like_middle_sf"/>
</dbReference>
<dbReference type="InterPro" id="IPR052911">
    <property type="entry name" value="Corrinoid_activation_enz"/>
</dbReference>
<name>A0A191T861_EUBLI</name>
<evidence type="ECO:0000313" key="1">
    <source>
        <dbReference type="EMBL" id="ANI69959.1"/>
    </source>
</evidence>